<dbReference type="GO" id="GO:0007165">
    <property type="term" value="P:signal transduction"/>
    <property type="evidence" value="ECO:0007669"/>
    <property type="project" value="InterPro"/>
</dbReference>
<dbReference type="SUPFAM" id="SSF52200">
    <property type="entry name" value="Toll/Interleukin receptor TIR domain"/>
    <property type="match status" value="1"/>
</dbReference>
<feature type="domain" description="TIR" evidence="2">
    <location>
        <begin position="161"/>
        <end position="239"/>
    </location>
</feature>
<dbReference type="AlphaFoldDB" id="A0A0M0K0X1"/>
<dbReference type="Pfam" id="PF13676">
    <property type="entry name" value="TIR_2"/>
    <property type="match status" value="1"/>
</dbReference>
<reference evidence="4" key="1">
    <citation type="journal article" date="2015" name="PLoS Genet.">
        <title>Genome Sequence and Transcriptome Analyses of Chrysochromulina tobin: Metabolic Tools for Enhanced Algal Fitness in the Prominent Order Prymnesiales (Haptophyceae).</title>
        <authorList>
            <person name="Hovde B.T."/>
            <person name="Deodato C.R."/>
            <person name="Hunsperger H.M."/>
            <person name="Ryken S.A."/>
            <person name="Yost W."/>
            <person name="Jha R.K."/>
            <person name="Patterson J."/>
            <person name="Monnat R.J. Jr."/>
            <person name="Barlow S.B."/>
            <person name="Starkenburg S.R."/>
            <person name="Cattolico R.A."/>
        </authorList>
    </citation>
    <scope>NUCLEOTIDE SEQUENCE</scope>
    <source>
        <strain evidence="4">CCMP291</strain>
    </source>
</reference>
<dbReference type="Gene3D" id="3.40.50.10140">
    <property type="entry name" value="Toll/interleukin-1 receptor homology (TIR) domain"/>
    <property type="match status" value="1"/>
</dbReference>
<dbReference type="InterPro" id="IPR035897">
    <property type="entry name" value="Toll_tir_struct_dom_sf"/>
</dbReference>
<evidence type="ECO:0000259" key="2">
    <source>
        <dbReference type="Pfam" id="PF13676"/>
    </source>
</evidence>
<feature type="compositionally biased region" description="Polar residues" evidence="1">
    <location>
        <begin position="130"/>
        <end position="148"/>
    </location>
</feature>
<dbReference type="OrthoDB" id="1424902at2759"/>
<accession>A0A0M0K0X1</accession>
<dbReference type="EMBL" id="JWZX01001862">
    <property type="protein sequence ID" value="KOO32038.1"/>
    <property type="molecule type" value="Genomic_DNA"/>
</dbReference>
<keyword evidence="4" id="KW-1185">Reference proteome</keyword>
<evidence type="ECO:0000313" key="3">
    <source>
        <dbReference type="EMBL" id="KOO32038.1"/>
    </source>
</evidence>
<evidence type="ECO:0000313" key="4">
    <source>
        <dbReference type="Proteomes" id="UP000037460"/>
    </source>
</evidence>
<protein>
    <recommendedName>
        <fullName evidence="2">TIR domain-containing protein</fullName>
    </recommendedName>
</protein>
<dbReference type="InterPro" id="IPR000157">
    <property type="entry name" value="TIR_dom"/>
</dbReference>
<sequence length="257" mass="27309">MRSGGAIALALGGAALGGAALVGARAVAARAAANKAAAEKAAGAAAAEAPEELRRRATELGFLQMLTSLNVAEDATLKTAVVWCDEQGVTSVSDMVEFDMVDDFVRHLGLKPIPGKRLCSMLHAPTAALDSQSSDPLASPSMPSQQKAAASKINEGAPWDFFMSHKQSESGHPVALITMDLTMAGKNVWLDVNMNDCGTPAMMEGVEHSKTFVLVLSDGYFDSQFCVQELRRAICLEKKIVLCHKQDVRRSSVYDDV</sequence>
<feature type="region of interest" description="Disordered" evidence="1">
    <location>
        <begin position="130"/>
        <end position="149"/>
    </location>
</feature>
<proteinExistence type="predicted"/>
<comment type="caution">
    <text evidence="3">The sequence shown here is derived from an EMBL/GenBank/DDBJ whole genome shotgun (WGS) entry which is preliminary data.</text>
</comment>
<dbReference type="Proteomes" id="UP000037460">
    <property type="component" value="Unassembled WGS sequence"/>
</dbReference>
<name>A0A0M0K0X1_9EUKA</name>
<evidence type="ECO:0000256" key="1">
    <source>
        <dbReference type="SAM" id="MobiDB-lite"/>
    </source>
</evidence>
<organism evidence="3 4">
    <name type="scientific">Chrysochromulina tobinii</name>
    <dbReference type="NCBI Taxonomy" id="1460289"/>
    <lineage>
        <taxon>Eukaryota</taxon>
        <taxon>Haptista</taxon>
        <taxon>Haptophyta</taxon>
        <taxon>Prymnesiophyceae</taxon>
        <taxon>Prymnesiales</taxon>
        <taxon>Chrysochromulinaceae</taxon>
        <taxon>Chrysochromulina</taxon>
    </lineage>
</organism>
<gene>
    <name evidence="3" type="ORF">Ctob_009094</name>
</gene>